<dbReference type="EMBL" id="CADCUK010000146">
    <property type="protein sequence ID" value="CAA9381471.1"/>
    <property type="molecule type" value="Genomic_DNA"/>
</dbReference>
<accession>A0A6J4N9Q0</accession>
<evidence type="ECO:0000313" key="2">
    <source>
        <dbReference type="EMBL" id="CAA9381471.1"/>
    </source>
</evidence>
<dbReference type="SUPFAM" id="SSF56281">
    <property type="entry name" value="Metallo-hydrolase/oxidoreductase"/>
    <property type="match status" value="1"/>
</dbReference>
<dbReference type="PANTHER" id="PTHR43546">
    <property type="entry name" value="UPF0173 METAL-DEPENDENT HYDROLASE MJ1163-RELATED"/>
    <property type="match status" value="1"/>
</dbReference>
<name>A0A6J4N9Q0_9ACTN</name>
<dbReference type="InterPro" id="IPR050114">
    <property type="entry name" value="UPF0173_UPF0282_UlaG_hydrolase"/>
</dbReference>
<dbReference type="SMART" id="SM00849">
    <property type="entry name" value="Lactamase_B"/>
    <property type="match status" value="1"/>
</dbReference>
<protein>
    <recommendedName>
        <fullName evidence="1">Metallo-beta-lactamase domain-containing protein</fullName>
    </recommendedName>
</protein>
<dbReference type="InterPro" id="IPR001279">
    <property type="entry name" value="Metallo-B-lactamas"/>
</dbReference>
<feature type="domain" description="Metallo-beta-lactamase" evidence="1">
    <location>
        <begin position="7"/>
        <end position="176"/>
    </location>
</feature>
<dbReference type="Gene3D" id="3.60.15.10">
    <property type="entry name" value="Ribonuclease Z/Hydroxyacylglutathione hydrolase-like"/>
    <property type="match status" value="1"/>
</dbReference>
<dbReference type="Pfam" id="PF13483">
    <property type="entry name" value="Lactamase_B_3"/>
    <property type="match status" value="1"/>
</dbReference>
<reference evidence="2" key="1">
    <citation type="submission" date="2020-02" db="EMBL/GenBank/DDBJ databases">
        <authorList>
            <person name="Meier V. D."/>
        </authorList>
    </citation>
    <scope>NUCLEOTIDE SEQUENCE</scope>
    <source>
        <strain evidence="2">AVDCRST_MAG47</strain>
    </source>
</reference>
<organism evidence="2">
    <name type="scientific">uncultured Nocardioidaceae bacterium</name>
    <dbReference type="NCBI Taxonomy" id="253824"/>
    <lineage>
        <taxon>Bacteria</taxon>
        <taxon>Bacillati</taxon>
        <taxon>Actinomycetota</taxon>
        <taxon>Actinomycetes</taxon>
        <taxon>Propionibacteriales</taxon>
        <taxon>Nocardioidaceae</taxon>
        <taxon>environmental samples</taxon>
    </lineage>
</organism>
<dbReference type="AlphaFoldDB" id="A0A6J4N9Q0"/>
<evidence type="ECO:0000259" key="1">
    <source>
        <dbReference type="SMART" id="SM00849"/>
    </source>
</evidence>
<gene>
    <name evidence="2" type="ORF">AVDCRST_MAG47-2216</name>
</gene>
<dbReference type="InterPro" id="IPR036866">
    <property type="entry name" value="RibonucZ/Hydroxyglut_hydro"/>
</dbReference>
<proteinExistence type="predicted"/>
<dbReference type="PANTHER" id="PTHR43546:SF3">
    <property type="entry name" value="UPF0173 METAL-DEPENDENT HYDROLASE MJ1163"/>
    <property type="match status" value="1"/>
</dbReference>
<sequence>MRITKFGHSCVRLSAGGHDLVIDPGGWSEREALDGVSAVLVTHEHPDHWDVEHLRSTDAPVYTIQAVADRIRDADPAVAERVTVVRPGEELSIENFGVRVVGEFHAIIHPEMQIFDNSGYLVTAEGTSVYHPGDSFELPGQQVDVFCSPVCAPWAKMSEVVDLAREVAAPRTLGIHDKTYSDFGLAIADDRFKAFLEAQGGSYLRPAPGTDL</sequence>